<dbReference type="GO" id="GO:0004665">
    <property type="term" value="F:prephenate dehydrogenase (NADP+) activity"/>
    <property type="evidence" value="ECO:0007669"/>
    <property type="project" value="InterPro"/>
</dbReference>
<dbReference type="PROSITE" id="PS51176">
    <property type="entry name" value="PDH_ADH"/>
    <property type="match status" value="1"/>
</dbReference>
<dbReference type="SUPFAM" id="SSF51735">
    <property type="entry name" value="NAD(P)-binding Rossmann-fold domains"/>
    <property type="match status" value="1"/>
</dbReference>
<gene>
    <name evidence="3" type="ORF">METZ01_LOCUS146320</name>
</gene>
<dbReference type="InterPro" id="IPR036291">
    <property type="entry name" value="NAD(P)-bd_dom_sf"/>
</dbReference>
<dbReference type="GO" id="GO:0070403">
    <property type="term" value="F:NAD+ binding"/>
    <property type="evidence" value="ECO:0007669"/>
    <property type="project" value="InterPro"/>
</dbReference>
<reference evidence="3" key="1">
    <citation type="submission" date="2018-05" db="EMBL/GenBank/DDBJ databases">
        <authorList>
            <person name="Lanie J.A."/>
            <person name="Ng W.-L."/>
            <person name="Kazmierczak K.M."/>
            <person name="Andrzejewski T.M."/>
            <person name="Davidsen T.M."/>
            <person name="Wayne K.J."/>
            <person name="Tettelin H."/>
            <person name="Glass J.I."/>
            <person name="Rusch D."/>
            <person name="Podicherti R."/>
            <person name="Tsui H.-C.T."/>
            <person name="Winkler M.E."/>
        </authorList>
    </citation>
    <scope>NUCLEOTIDE SEQUENCE</scope>
</reference>
<dbReference type="Gene3D" id="1.10.3660.10">
    <property type="entry name" value="6-phosphogluconate dehydrogenase C-terminal like domain"/>
    <property type="match status" value="1"/>
</dbReference>
<dbReference type="Gene3D" id="3.40.50.720">
    <property type="entry name" value="NAD(P)-binding Rossmann-like Domain"/>
    <property type="match status" value="1"/>
</dbReference>
<dbReference type="InterPro" id="IPR008927">
    <property type="entry name" value="6-PGluconate_DH-like_C_sf"/>
</dbReference>
<dbReference type="SUPFAM" id="SSF48179">
    <property type="entry name" value="6-phosphogluconate dehydrogenase C-terminal domain-like"/>
    <property type="match status" value="1"/>
</dbReference>
<accession>A0A381ZW22</accession>
<dbReference type="AlphaFoldDB" id="A0A381ZW22"/>
<evidence type="ECO:0000313" key="3">
    <source>
        <dbReference type="EMBL" id="SVA93466.1"/>
    </source>
</evidence>
<dbReference type="InterPro" id="IPR046826">
    <property type="entry name" value="PDH_N"/>
</dbReference>
<evidence type="ECO:0000256" key="1">
    <source>
        <dbReference type="ARBA" id="ARBA00023002"/>
    </source>
</evidence>
<dbReference type="GO" id="GO:0006571">
    <property type="term" value="P:tyrosine biosynthetic process"/>
    <property type="evidence" value="ECO:0007669"/>
    <property type="project" value="InterPro"/>
</dbReference>
<feature type="domain" description="Prephenate/arogenate dehydrogenase" evidence="2">
    <location>
        <begin position="1"/>
        <end position="275"/>
    </location>
</feature>
<dbReference type="EMBL" id="UINC01022897">
    <property type="protein sequence ID" value="SVA93466.1"/>
    <property type="molecule type" value="Genomic_DNA"/>
</dbReference>
<keyword evidence="1" id="KW-0560">Oxidoreductase</keyword>
<dbReference type="InterPro" id="IPR003099">
    <property type="entry name" value="Prephen_DH"/>
</dbReference>
<dbReference type="Pfam" id="PF20463">
    <property type="entry name" value="PDH_C"/>
    <property type="match status" value="1"/>
</dbReference>
<organism evidence="3">
    <name type="scientific">marine metagenome</name>
    <dbReference type="NCBI Taxonomy" id="408172"/>
    <lineage>
        <taxon>unclassified sequences</taxon>
        <taxon>metagenomes</taxon>
        <taxon>ecological metagenomes</taxon>
    </lineage>
</organism>
<dbReference type="PANTHER" id="PTHR21363:SF0">
    <property type="entry name" value="PREPHENATE DEHYDROGENASE [NADP(+)]"/>
    <property type="match status" value="1"/>
</dbReference>
<sequence>MRAVHARKLSRNIYVYEKSKKNISVIKKLKFGCKIINKLDNVSNNFDLIILCTPMSQYKNVITKINKNILNNTIVTDVGSTKESSSKQVRKILNKNKIWIPSHPIAGSEISGAEHGDKNLFKNKWCVLIKEKNTKKKYLSKLRTFWKKLGSKVIIMNSKQHDIIFSMTSHLPHLIAYNLVKTATDFEKKKKYNLIKYSAGGLRDFSRIAASNEIMWRDVFFSNQKNIISGINLFIRNLNLFKKNIKRRENKQLIKKLINSKKVRKQIIQLKQDIDRPDFGR</sequence>
<evidence type="ECO:0000259" key="2">
    <source>
        <dbReference type="PROSITE" id="PS51176"/>
    </source>
</evidence>
<dbReference type="InterPro" id="IPR046825">
    <property type="entry name" value="PDH_C"/>
</dbReference>
<proteinExistence type="predicted"/>
<protein>
    <recommendedName>
        <fullName evidence="2">Prephenate/arogenate dehydrogenase domain-containing protein</fullName>
    </recommendedName>
</protein>
<dbReference type="PANTHER" id="PTHR21363">
    <property type="entry name" value="PREPHENATE DEHYDROGENASE"/>
    <property type="match status" value="1"/>
</dbReference>
<dbReference type="Pfam" id="PF02153">
    <property type="entry name" value="PDH_N"/>
    <property type="match status" value="1"/>
</dbReference>
<name>A0A381ZW22_9ZZZZ</name>
<dbReference type="InterPro" id="IPR050812">
    <property type="entry name" value="Preph/Arog_dehydrog"/>
</dbReference>
<dbReference type="GO" id="GO:0008977">
    <property type="term" value="F:prephenate dehydrogenase (NAD+) activity"/>
    <property type="evidence" value="ECO:0007669"/>
    <property type="project" value="InterPro"/>
</dbReference>